<reference evidence="2" key="1">
    <citation type="journal article" date="2012" name="Nat. Genet.">
        <title>Lifestyle transitions in plant pathogenic Colletotrichum fungi deciphered by genome and transcriptome analyses.</title>
        <authorList>
            <person name="O'Connell R.J."/>
            <person name="Thon M.R."/>
            <person name="Hacquard S."/>
            <person name="Amyotte S.G."/>
            <person name="Kleemann J."/>
            <person name="Torres M.F."/>
            <person name="Damm U."/>
            <person name="Buiate E.A."/>
            <person name="Epstein L."/>
            <person name="Alkan N."/>
            <person name="Altmueller J."/>
            <person name="Alvarado-Balderrama L."/>
            <person name="Bauser C.A."/>
            <person name="Becker C."/>
            <person name="Birren B.W."/>
            <person name="Chen Z."/>
            <person name="Choi J."/>
            <person name="Crouch J.A."/>
            <person name="Duvick J.P."/>
            <person name="Farman M.A."/>
            <person name="Gan P."/>
            <person name="Heiman D."/>
            <person name="Henrissat B."/>
            <person name="Howard R.J."/>
            <person name="Kabbage M."/>
            <person name="Koch C."/>
            <person name="Kracher B."/>
            <person name="Kubo Y."/>
            <person name="Law A.D."/>
            <person name="Lebrun M.-H."/>
            <person name="Lee Y.-H."/>
            <person name="Miyara I."/>
            <person name="Moore N."/>
            <person name="Neumann U."/>
            <person name="Nordstroem K."/>
            <person name="Panaccione D.G."/>
            <person name="Panstruga R."/>
            <person name="Place M."/>
            <person name="Proctor R.H."/>
            <person name="Prusky D."/>
            <person name="Rech G."/>
            <person name="Reinhardt R."/>
            <person name="Rollins J.A."/>
            <person name="Rounsley S."/>
            <person name="Schardl C.L."/>
            <person name="Schwartz D.C."/>
            <person name="Shenoy N."/>
            <person name="Shirasu K."/>
            <person name="Sikhakolli U.R."/>
            <person name="Stueber K."/>
            <person name="Sukno S.A."/>
            <person name="Sweigard J.A."/>
            <person name="Takano Y."/>
            <person name="Takahara H."/>
            <person name="Trail F."/>
            <person name="van der Does H.C."/>
            <person name="Voll L.M."/>
            <person name="Will I."/>
            <person name="Young S."/>
            <person name="Zeng Q."/>
            <person name="Zhang J."/>
            <person name="Zhou S."/>
            <person name="Dickman M.B."/>
            <person name="Schulze-Lefert P."/>
            <person name="Ver Loren van Themaat E."/>
            <person name="Ma L.-J."/>
            <person name="Vaillancourt L.J."/>
        </authorList>
    </citation>
    <scope>NUCLEOTIDE SEQUENCE [LARGE SCALE GENOMIC DNA]</scope>
    <source>
        <strain evidence="2">IMI 349063</strain>
    </source>
</reference>
<dbReference type="STRING" id="759273.H1V3H9"/>
<sequence length="146" mass="15971">MLPVEFDPYNRVHYDLNHEITRRSATISAVALYDVQHRSSLDLNVGCNIMRLNSLVAGIAGLAMVSLATAQEKCGSEEPAPEAYKAAVGLRAAQRAEGISAGYLSKREEGLLITTYLHVVEDEAHRGFVTDTMINDQVHPSPRPIP</sequence>
<gene>
    <name evidence="1" type="ORF">CH063_06701</name>
</gene>
<dbReference type="EMBL" id="CACQ02001270">
    <property type="protein sequence ID" value="CCF34781.1"/>
    <property type="molecule type" value="Genomic_DNA"/>
</dbReference>
<protein>
    <submittedName>
        <fullName evidence="1">Uncharacterized protein</fullName>
    </submittedName>
</protein>
<accession>H1V3H9</accession>
<name>H1V3H9_COLHI</name>
<dbReference type="AlphaFoldDB" id="H1V3H9"/>
<dbReference type="Proteomes" id="UP000007174">
    <property type="component" value="Unassembled WGS sequence"/>
</dbReference>
<evidence type="ECO:0000313" key="2">
    <source>
        <dbReference type="Proteomes" id="UP000007174"/>
    </source>
</evidence>
<organism evidence="1 2">
    <name type="scientific">Colletotrichum higginsianum (strain IMI 349063)</name>
    <name type="common">Crucifer anthracnose fungus</name>
    <dbReference type="NCBI Taxonomy" id="759273"/>
    <lineage>
        <taxon>Eukaryota</taxon>
        <taxon>Fungi</taxon>
        <taxon>Dikarya</taxon>
        <taxon>Ascomycota</taxon>
        <taxon>Pezizomycotina</taxon>
        <taxon>Sordariomycetes</taxon>
        <taxon>Hypocreomycetidae</taxon>
        <taxon>Glomerellales</taxon>
        <taxon>Glomerellaceae</taxon>
        <taxon>Colletotrichum</taxon>
        <taxon>Colletotrichum destructivum species complex</taxon>
    </lineage>
</organism>
<dbReference type="VEuPathDB" id="FungiDB:CH63R_06478"/>
<evidence type="ECO:0000313" key="1">
    <source>
        <dbReference type="EMBL" id="CCF34781.1"/>
    </source>
</evidence>
<proteinExistence type="predicted"/>
<dbReference type="HOGENOM" id="CLU_1777307_0_0_1"/>